<evidence type="ECO:0000256" key="1">
    <source>
        <dbReference type="SAM" id="MobiDB-lite"/>
    </source>
</evidence>
<dbReference type="InterPro" id="IPR050206">
    <property type="entry name" value="FtsK/SpoIIIE/SftA"/>
</dbReference>
<evidence type="ECO:0000313" key="4">
    <source>
        <dbReference type="Proteomes" id="UP000181980"/>
    </source>
</evidence>
<keyword evidence="4" id="KW-1185">Reference proteome</keyword>
<dbReference type="OrthoDB" id="3315716at2"/>
<dbReference type="Gene3D" id="3.40.50.300">
    <property type="entry name" value="P-loop containing nucleotide triphosphate hydrolases"/>
    <property type="match status" value="1"/>
</dbReference>
<dbReference type="AlphaFoldDB" id="A0A1H5PLH8"/>
<dbReference type="PANTHER" id="PTHR22683">
    <property type="entry name" value="SPORULATION PROTEIN RELATED"/>
    <property type="match status" value="1"/>
</dbReference>
<accession>A0A1H5PLH8</accession>
<protein>
    <recommendedName>
        <fullName evidence="5">DNA segregation ATPase FtsK/SpoIIIE, S-DNA-T family</fullName>
    </recommendedName>
</protein>
<feature type="compositionally biased region" description="Acidic residues" evidence="1">
    <location>
        <begin position="485"/>
        <end position="497"/>
    </location>
</feature>
<organism evidence="3 4">
    <name type="scientific">Jiangella alba</name>
    <dbReference type="NCBI Taxonomy" id="561176"/>
    <lineage>
        <taxon>Bacteria</taxon>
        <taxon>Bacillati</taxon>
        <taxon>Actinomycetota</taxon>
        <taxon>Actinomycetes</taxon>
        <taxon>Jiangellales</taxon>
        <taxon>Jiangellaceae</taxon>
        <taxon>Jiangella</taxon>
    </lineage>
</organism>
<keyword evidence="2" id="KW-1133">Transmembrane helix</keyword>
<gene>
    <name evidence="3" type="ORF">SAMN04488561_4727</name>
</gene>
<evidence type="ECO:0000256" key="2">
    <source>
        <dbReference type="SAM" id="Phobius"/>
    </source>
</evidence>
<reference evidence="4" key="1">
    <citation type="submission" date="2016-10" db="EMBL/GenBank/DDBJ databases">
        <authorList>
            <person name="Varghese N."/>
            <person name="Submissions S."/>
        </authorList>
    </citation>
    <scope>NUCLEOTIDE SEQUENCE [LARGE SCALE GENOMIC DNA]</scope>
    <source>
        <strain evidence="4">DSM 45237</strain>
    </source>
</reference>
<proteinExistence type="predicted"/>
<dbReference type="EMBL" id="FNUC01000004">
    <property type="protein sequence ID" value="SEF14763.1"/>
    <property type="molecule type" value="Genomic_DNA"/>
</dbReference>
<feature type="transmembrane region" description="Helical" evidence="2">
    <location>
        <begin position="37"/>
        <end position="55"/>
    </location>
</feature>
<dbReference type="Proteomes" id="UP000181980">
    <property type="component" value="Unassembled WGS sequence"/>
</dbReference>
<dbReference type="RefSeq" id="WP_069109386.1">
    <property type="nucleotide sequence ID" value="NZ_FNUC01000004.1"/>
</dbReference>
<feature type="region of interest" description="Disordered" evidence="1">
    <location>
        <begin position="478"/>
        <end position="497"/>
    </location>
</feature>
<evidence type="ECO:0008006" key="5">
    <source>
        <dbReference type="Google" id="ProtNLM"/>
    </source>
</evidence>
<keyword evidence="2" id="KW-0812">Transmembrane</keyword>
<keyword evidence="2" id="KW-0472">Membrane</keyword>
<dbReference type="PANTHER" id="PTHR22683:SF41">
    <property type="entry name" value="DNA TRANSLOCASE FTSK"/>
    <property type="match status" value="1"/>
</dbReference>
<sequence>MNPNTALTLAKTLPLGWIGRHIRGTAHRGWSTVRWPFRHLILTLTIVTVAVLVTVADGPLLLAAAVAPVALGVVWHRLHPRSFAPIRSRLLGSIRGPLLYRWRWRRLCQACGLTKKPNPKGDEEAPILVRVRAVPAGDQLHVRLRAGQIPDDFTRRAEDLAHALSAREVRVTSPKPGWVRLLVSRRDVLADGLTLTTVAPSLDLTRVPFAVGEDGMWRHRSYANVSGEVGGGLPGSGKTAGETSLVAGLMQNPAVQFVVIDGKGGQDWAWIAPRASIYIADDEDFTVVRDALATVVRVAQHRVRTQRERRGNSNYWNLPIVPEHPWLVVIVDEVQTWTEARAITDKAQRELANEITALMGRLVKKYRSAGVVTRLLTQKPTGDTLPTHIRDNTSIRTAWRVKSRAAAVSILGDDALDGTTITPTGISELTPGVAVVADDKGNLERVRFPYVPEDLAERIATDTAHHRRDLRTLLPLVTPSLTPADSDDQDDDSDVAA</sequence>
<dbReference type="STRING" id="561176.SAMN04488561_4727"/>
<name>A0A1H5PLH8_9ACTN</name>
<evidence type="ECO:0000313" key="3">
    <source>
        <dbReference type="EMBL" id="SEF14763.1"/>
    </source>
</evidence>
<dbReference type="InterPro" id="IPR027417">
    <property type="entry name" value="P-loop_NTPase"/>
</dbReference>